<evidence type="ECO:0000259" key="14">
    <source>
        <dbReference type="PROSITE" id="PS51192"/>
    </source>
</evidence>
<feature type="binding site" evidence="12">
    <location>
        <position position="523"/>
    </location>
    <ligand>
        <name>Zn(2+)</name>
        <dbReference type="ChEBI" id="CHEBI:29105"/>
        <label>2</label>
    </ligand>
</feature>
<dbReference type="PANTHER" id="PTHR30580">
    <property type="entry name" value="PRIMOSOMAL PROTEIN N"/>
    <property type="match status" value="1"/>
</dbReference>
<keyword evidence="16" id="KW-1185">Reference proteome</keyword>
<dbReference type="GO" id="GO:0006310">
    <property type="term" value="P:DNA recombination"/>
    <property type="evidence" value="ECO:0007669"/>
    <property type="project" value="InterPro"/>
</dbReference>
<comment type="subunit">
    <text evidence="12">Component of the replication restart primosome.</text>
</comment>
<evidence type="ECO:0000313" key="15">
    <source>
        <dbReference type="EMBL" id="OUN85783.1"/>
    </source>
</evidence>
<evidence type="ECO:0000256" key="2">
    <source>
        <dbReference type="ARBA" id="ARBA00022705"/>
    </source>
</evidence>
<reference evidence="16" key="1">
    <citation type="submission" date="2017-04" db="EMBL/GenBank/DDBJ databases">
        <title>Function of individual gut microbiota members based on whole genome sequencing of pure cultures obtained from chicken caecum.</title>
        <authorList>
            <person name="Medvecky M."/>
            <person name="Cejkova D."/>
            <person name="Polansky O."/>
            <person name="Karasova D."/>
            <person name="Kubasova T."/>
            <person name="Cizek A."/>
            <person name="Rychlik I."/>
        </authorList>
    </citation>
    <scope>NUCLEOTIDE SEQUENCE [LARGE SCALE GENOMIC DNA]</scope>
    <source>
        <strain evidence="16">An5</strain>
    </source>
</reference>
<dbReference type="GO" id="GO:0016887">
    <property type="term" value="F:ATP hydrolysis activity"/>
    <property type="evidence" value="ECO:0007669"/>
    <property type="project" value="RHEA"/>
</dbReference>
<feature type="domain" description="Helicase ATP-binding" evidence="14">
    <location>
        <begin position="278"/>
        <end position="444"/>
    </location>
</feature>
<feature type="binding site" evidence="12">
    <location>
        <position position="557"/>
    </location>
    <ligand>
        <name>Zn(2+)</name>
        <dbReference type="ChEBI" id="CHEBI:29105"/>
        <label>1</label>
    </ligand>
</feature>
<dbReference type="PANTHER" id="PTHR30580:SF0">
    <property type="entry name" value="PRIMOSOMAL PROTEIN N"/>
    <property type="match status" value="1"/>
</dbReference>
<organism evidence="15 16">
    <name type="scientific">[Collinsella] massiliensis</name>
    <dbReference type="NCBI Taxonomy" id="1232426"/>
    <lineage>
        <taxon>Bacteria</taxon>
        <taxon>Bacillati</taxon>
        <taxon>Actinomycetota</taxon>
        <taxon>Coriobacteriia</taxon>
        <taxon>Coriobacteriales</taxon>
        <taxon>Coriobacteriaceae</taxon>
        <taxon>Enorma</taxon>
    </lineage>
</organism>
<dbReference type="GO" id="GO:0003677">
    <property type="term" value="F:DNA binding"/>
    <property type="evidence" value="ECO:0007669"/>
    <property type="project" value="UniProtKB-UniRule"/>
</dbReference>
<dbReference type="InterPro" id="IPR041222">
    <property type="entry name" value="PriA_3primeBD"/>
</dbReference>
<keyword evidence="4 12" id="KW-0547">Nucleotide-binding</keyword>
<dbReference type="GO" id="GO:1990077">
    <property type="term" value="C:primosome complex"/>
    <property type="evidence" value="ECO:0007669"/>
    <property type="project" value="UniProtKB-UniRule"/>
</dbReference>
<dbReference type="CDD" id="cd17929">
    <property type="entry name" value="DEXHc_priA"/>
    <property type="match status" value="1"/>
</dbReference>
<evidence type="ECO:0000256" key="11">
    <source>
        <dbReference type="ARBA" id="ARBA00048988"/>
    </source>
</evidence>
<dbReference type="NCBIfam" id="TIGR00595">
    <property type="entry name" value="priA"/>
    <property type="match status" value="1"/>
</dbReference>
<evidence type="ECO:0000256" key="4">
    <source>
        <dbReference type="ARBA" id="ARBA00022741"/>
    </source>
</evidence>
<comment type="catalytic activity">
    <reaction evidence="11 12">
        <text>ATP + H2O = ADP + phosphate + H(+)</text>
        <dbReference type="Rhea" id="RHEA:13065"/>
        <dbReference type="ChEBI" id="CHEBI:15377"/>
        <dbReference type="ChEBI" id="CHEBI:15378"/>
        <dbReference type="ChEBI" id="CHEBI:30616"/>
        <dbReference type="ChEBI" id="CHEBI:43474"/>
        <dbReference type="ChEBI" id="CHEBI:456216"/>
        <dbReference type="EC" id="5.6.2.4"/>
    </reaction>
</comment>
<dbReference type="GO" id="GO:0043138">
    <property type="term" value="F:3'-5' DNA helicase activity"/>
    <property type="evidence" value="ECO:0007669"/>
    <property type="project" value="UniProtKB-EC"/>
</dbReference>
<dbReference type="RefSeq" id="WP_094335978.1">
    <property type="nucleotide sequence ID" value="NZ_NFIE01000023.1"/>
</dbReference>
<dbReference type="GO" id="GO:0006270">
    <property type="term" value="P:DNA replication initiation"/>
    <property type="evidence" value="ECO:0007669"/>
    <property type="project" value="TreeGrafter"/>
</dbReference>
<feature type="binding site" evidence="12">
    <location>
        <position position="538"/>
    </location>
    <ligand>
        <name>Zn(2+)</name>
        <dbReference type="ChEBI" id="CHEBI:29105"/>
        <label>2</label>
    </ligand>
</feature>
<evidence type="ECO:0000256" key="6">
    <source>
        <dbReference type="ARBA" id="ARBA00022806"/>
    </source>
</evidence>
<dbReference type="Pfam" id="PF18319">
    <property type="entry name" value="Zn_ribbon_PriA"/>
    <property type="match status" value="1"/>
</dbReference>
<evidence type="ECO:0000256" key="3">
    <source>
        <dbReference type="ARBA" id="ARBA00022723"/>
    </source>
</evidence>
<dbReference type="Pfam" id="PF00271">
    <property type="entry name" value="Helicase_C"/>
    <property type="match status" value="1"/>
</dbReference>
<dbReference type="Gene3D" id="3.40.50.300">
    <property type="entry name" value="P-loop containing nucleotide triphosphate hydrolases"/>
    <property type="match status" value="2"/>
</dbReference>
<keyword evidence="10 12" id="KW-0413">Isomerase</keyword>
<dbReference type="Proteomes" id="UP000195781">
    <property type="component" value="Unassembled WGS sequence"/>
</dbReference>
<dbReference type="InterPro" id="IPR014001">
    <property type="entry name" value="Helicase_ATP-bd"/>
</dbReference>
<dbReference type="Pfam" id="PF00270">
    <property type="entry name" value="DEAD"/>
    <property type="match status" value="1"/>
</dbReference>
<dbReference type="InterPro" id="IPR001650">
    <property type="entry name" value="Helicase_C-like"/>
</dbReference>
<evidence type="ECO:0000256" key="8">
    <source>
        <dbReference type="ARBA" id="ARBA00022840"/>
    </source>
</evidence>
<dbReference type="AlphaFoldDB" id="A0A1Y3XJL7"/>
<evidence type="ECO:0000256" key="1">
    <source>
        <dbReference type="ARBA" id="ARBA00022515"/>
    </source>
</evidence>
<evidence type="ECO:0000256" key="12">
    <source>
        <dbReference type="HAMAP-Rule" id="MF_00983"/>
    </source>
</evidence>
<dbReference type="InterPro" id="IPR027417">
    <property type="entry name" value="P-loop_NTPase"/>
</dbReference>
<protein>
    <recommendedName>
        <fullName evidence="12">Replication restart protein PriA</fullName>
    </recommendedName>
    <alternativeName>
        <fullName evidence="12">ATP-dependent DNA helicase PriA</fullName>
        <ecNumber evidence="12">5.6.2.4</ecNumber>
    </alternativeName>
    <alternativeName>
        <fullName evidence="12">DNA 3'-5' helicase PriA</fullName>
    </alternativeName>
</protein>
<proteinExistence type="inferred from homology"/>
<evidence type="ECO:0000313" key="16">
    <source>
        <dbReference type="Proteomes" id="UP000195781"/>
    </source>
</evidence>
<comment type="caution">
    <text evidence="15">The sequence shown here is derived from an EMBL/GenBank/DDBJ whole genome shotgun (WGS) entry which is preliminary data.</text>
</comment>
<keyword evidence="3 12" id="KW-0479">Metal-binding</keyword>
<gene>
    <name evidence="12" type="primary">priA</name>
    <name evidence="15" type="ORF">B5G02_09030</name>
</gene>
<feature type="binding site" evidence="12">
    <location>
        <position position="514"/>
    </location>
    <ligand>
        <name>Zn(2+)</name>
        <dbReference type="ChEBI" id="CHEBI:29105"/>
        <label>1</label>
    </ligand>
</feature>
<dbReference type="Gene3D" id="3.40.1440.60">
    <property type="entry name" value="PriA, 3(prime) DNA-binding domain"/>
    <property type="match status" value="1"/>
</dbReference>
<evidence type="ECO:0000256" key="5">
    <source>
        <dbReference type="ARBA" id="ARBA00022801"/>
    </source>
</evidence>
<dbReference type="SMART" id="SM00490">
    <property type="entry name" value="HELICc"/>
    <property type="match status" value="1"/>
</dbReference>
<dbReference type="PROSITE" id="PS51192">
    <property type="entry name" value="HELICASE_ATP_BIND_1"/>
    <property type="match status" value="1"/>
</dbReference>
<dbReference type="SUPFAM" id="SSF52540">
    <property type="entry name" value="P-loop containing nucleoside triphosphate hydrolases"/>
    <property type="match status" value="2"/>
</dbReference>
<feature type="binding site" evidence="12">
    <location>
        <position position="560"/>
    </location>
    <ligand>
        <name>Zn(2+)</name>
        <dbReference type="ChEBI" id="CHEBI:29105"/>
        <label>1</label>
    </ligand>
</feature>
<comment type="catalytic activity">
    <reaction evidence="12">
        <text>Couples ATP hydrolysis with the unwinding of duplex DNA by translocating in the 3'-5' direction.</text>
        <dbReference type="EC" id="5.6.2.4"/>
    </reaction>
</comment>
<comment type="similarity">
    <text evidence="12">Belongs to the helicase family. PriA subfamily.</text>
</comment>
<evidence type="ECO:0000256" key="7">
    <source>
        <dbReference type="ARBA" id="ARBA00022833"/>
    </source>
</evidence>
<dbReference type="Pfam" id="PF18074">
    <property type="entry name" value="PriA_C"/>
    <property type="match status" value="1"/>
</dbReference>
<keyword evidence="1 12" id="KW-0639">Primosome</keyword>
<keyword evidence="5 12" id="KW-0378">Hydrolase</keyword>
<dbReference type="InterPro" id="IPR005259">
    <property type="entry name" value="PriA"/>
</dbReference>
<dbReference type="InterPro" id="IPR042115">
    <property type="entry name" value="PriA_3primeBD_sf"/>
</dbReference>
<dbReference type="InterPro" id="IPR041236">
    <property type="entry name" value="PriA_C"/>
</dbReference>
<dbReference type="OrthoDB" id="3177118at2"/>
<keyword evidence="2 12" id="KW-0235">DNA replication</keyword>
<keyword evidence="8 12" id="KW-0067">ATP-binding</keyword>
<dbReference type="EC" id="5.6.2.4" evidence="12"/>
<dbReference type="GO" id="GO:0008270">
    <property type="term" value="F:zinc ion binding"/>
    <property type="evidence" value="ECO:0007669"/>
    <property type="project" value="UniProtKB-UniRule"/>
</dbReference>
<feature type="region of interest" description="Disordered" evidence="13">
    <location>
        <begin position="1"/>
        <end position="35"/>
    </location>
</feature>
<keyword evidence="7 12" id="KW-0862">Zinc</keyword>
<feature type="binding site" evidence="12">
    <location>
        <position position="511"/>
    </location>
    <ligand>
        <name>Zn(2+)</name>
        <dbReference type="ChEBI" id="CHEBI:29105"/>
        <label>1</label>
    </ligand>
</feature>
<dbReference type="FunFam" id="3.40.50.300:FF:000489">
    <property type="entry name" value="Primosome assembly protein PriA"/>
    <property type="match status" value="1"/>
</dbReference>
<comment type="cofactor">
    <cofactor evidence="12">
        <name>Zn(2+)</name>
        <dbReference type="ChEBI" id="CHEBI:29105"/>
    </cofactor>
    <text evidence="12">Binds 2 zinc ions per subunit.</text>
</comment>
<evidence type="ECO:0000256" key="10">
    <source>
        <dbReference type="ARBA" id="ARBA00023235"/>
    </source>
</evidence>
<feature type="compositionally biased region" description="Basic and acidic residues" evidence="13">
    <location>
        <begin position="14"/>
        <end position="26"/>
    </location>
</feature>
<keyword evidence="6 12" id="KW-0347">Helicase</keyword>
<name>A0A1Y3XJL7_9ACTN</name>
<evidence type="ECO:0000256" key="13">
    <source>
        <dbReference type="SAM" id="MobiDB-lite"/>
    </source>
</evidence>
<dbReference type="InterPro" id="IPR011545">
    <property type="entry name" value="DEAD/DEAH_box_helicase_dom"/>
</dbReference>
<comment type="function">
    <text evidence="12">Initiates the restart of stalled replication forks, which reloads the replicative helicase on sites other than the origin of replication. Recognizes and binds to abandoned replication forks and remodels them to uncover a helicase loading site. Promotes assembly of the primosome at these replication forks.</text>
</comment>
<feature type="binding site" evidence="12">
    <location>
        <position position="541"/>
    </location>
    <ligand>
        <name>Zn(2+)</name>
        <dbReference type="ChEBI" id="CHEBI:29105"/>
        <label>2</label>
    </ligand>
</feature>
<dbReference type="GO" id="GO:0006269">
    <property type="term" value="P:DNA replication, synthesis of primer"/>
    <property type="evidence" value="ECO:0007669"/>
    <property type="project" value="UniProtKB-KW"/>
</dbReference>
<dbReference type="GO" id="GO:0005524">
    <property type="term" value="F:ATP binding"/>
    <property type="evidence" value="ECO:0007669"/>
    <property type="project" value="UniProtKB-UniRule"/>
</dbReference>
<dbReference type="SMART" id="SM00487">
    <property type="entry name" value="DEXDc"/>
    <property type="match status" value="1"/>
</dbReference>
<dbReference type="EMBL" id="NFIE01000023">
    <property type="protein sequence ID" value="OUN85783.1"/>
    <property type="molecule type" value="Genomic_DNA"/>
</dbReference>
<keyword evidence="9 12" id="KW-0238">DNA-binding</keyword>
<sequence length="828" mass="89854">MRQASLFDDLPWDDTSRVAPTEHSEPDAAAPGSGATDAPACFASVLVDIPTRSLTEPFAYAVPAALAERAQVGCAVLVRFGNRPALGYILAFAPALSELPGAAGLDPARVKPIRDVLTEPLFSSVSAQVALWMAREYVAAPAECLRLFLPPGGSPRLCRHDDGSYELERPAAHAVTVRWVSLTTEGASYEPPARATRQRQLMQALSAGPVTTRELNALYTDMSPAICALEKRGVVQVEERRAWRGIAEGEPRLSSARAAVPERLTDGQQSALAAIERARAVPEGAVVLIDGVTGSGKTEVYLSAIERVLASGRSACVLVPEISLTAQTVGRFRSRFGDAVAVFHSRLSAGERLDQWDMVRAGAARVVVGARSALFCPYRDLGIIIIDEEHEQSYKQGSTPRYHAREVAAEMARRHGCPLVLGSATPSAEALARCRRGSFRDMPWERVEMRERPGGAVLPRIVVADLRREFARGSRSMFSKPLYDALMGVVERREKAVLLHNRRGFAPFLMCRECGCVPTCEHCSTALTYHERTHTLECHTCGTVYRVQAYPSPASRCPQCGSPYLAKMGVGTQQVEDALIDLLPKDVAVIRMDADSTRGKDGHARLLEQFDAAECAVLLGTQMIAKGLDFPEVTLVGVVNADYALKMPDFRAGERAYDLLEQVAGRAGRGERPGQVIIQTYLPGDPVIRAVAAHDRSIFTDHDRRVRSDALYPPYVRLAHVVVSGKERAEVERHVRAIAAALEGAFAREAGGMAPEPAVAQLAVLTRPVVLGPAPCVIERAKDRYRFHLLVKCPTAYPISDAIAAALAEVGERRGLSVVVDIDPYDLM</sequence>
<dbReference type="Pfam" id="PF17764">
    <property type="entry name" value="PriA_3primeBD"/>
    <property type="match status" value="1"/>
</dbReference>
<dbReference type="InterPro" id="IPR040498">
    <property type="entry name" value="PriA_CRR"/>
</dbReference>
<feature type="binding site" evidence="12">
    <location>
        <position position="520"/>
    </location>
    <ligand>
        <name>Zn(2+)</name>
        <dbReference type="ChEBI" id="CHEBI:29105"/>
        <label>2</label>
    </ligand>
</feature>
<evidence type="ECO:0000256" key="9">
    <source>
        <dbReference type="ARBA" id="ARBA00023125"/>
    </source>
</evidence>
<dbReference type="GO" id="GO:0006302">
    <property type="term" value="P:double-strand break repair"/>
    <property type="evidence" value="ECO:0007669"/>
    <property type="project" value="InterPro"/>
</dbReference>
<accession>A0A1Y3XJL7</accession>
<dbReference type="HAMAP" id="MF_00983">
    <property type="entry name" value="PriA"/>
    <property type="match status" value="1"/>
</dbReference>